<accession>A0A843UES7</accession>
<keyword evidence="2" id="KW-0732">Signal</keyword>
<feature type="signal peptide" evidence="2">
    <location>
        <begin position="1"/>
        <end position="22"/>
    </location>
</feature>
<reference evidence="3" key="1">
    <citation type="submission" date="2017-07" db="EMBL/GenBank/DDBJ databases">
        <title>Taro Niue Genome Assembly and Annotation.</title>
        <authorList>
            <person name="Atibalentja N."/>
            <person name="Keating K."/>
            <person name="Fields C.J."/>
        </authorList>
    </citation>
    <scope>NUCLEOTIDE SEQUENCE</scope>
    <source>
        <strain evidence="3">Niue_2</strain>
        <tissue evidence="3">Leaf</tissue>
    </source>
</reference>
<dbReference type="PANTHER" id="PTHR36043:SF1">
    <property type="entry name" value="2,3-BISPHOSPHOGLYCERATE-INDEPENDENT PHOSPHOGLYCERATE MUTASE"/>
    <property type="match status" value="1"/>
</dbReference>
<evidence type="ECO:0000256" key="1">
    <source>
        <dbReference type="SAM" id="Phobius"/>
    </source>
</evidence>
<evidence type="ECO:0000313" key="3">
    <source>
        <dbReference type="EMBL" id="MQL80586.1"/>
    </source>
</evidence>
<keyword evidence="1" id="KW-1133">Transmembrane helix</keyword>
<feature type="transmembrane region" description="Helical" evidence="1">
    <location>
        <begin position="187"/>
        <end position="205"/>
    </location>
</feature>
<name>A0A843UES7_COLES</name>
<feature type="non-terminal residue" evidence="3">
    <location>
        <position position="209"/>
    </location>
</feature>
<keyword evidence="1" id="KW-0472">Membrane</keyword>
<dbReference type="EMBL" id="NMUH01000515">
    <property type="protein sequence ID" value="MQL80586.1"/>
    <property type="molecule type" value="Genomic_DNA"/>
</dbReference>
<protein>
    <submittedName>
        <fullName evidence="3">Uncharacterized protein</fullName>
    </submittedName>
</protein>
<gene>
    <name evidence="3" type="ORF">Taro_013029</name>
</gene>
<dbReference type="AlphaFoldDB" id="A0A843UES7"/>
<keyword evidence="1" id="KW-0812">Transmembrane</keyword>
<dbReference type="OrthoDB" id="1914651at2759"/>
<dbReference type="PANTHER" id="PTHR36043">
    <property type="entry name" value="2,3-BISPHOSPHOGLYCERATE-INDEPENDENT PHOSPHOGLYCERATE MUTASE"/>
    <property type="match status" value="1"/>
</dbReference>
<keyword evidence="4" id="KW-1185">Reference proteome</keyword>
<sequence>FTAFLTMKLVALVVPRVTECHAVPFPYLPSSIPAVPFRRPFPVEIAPLDGSPGEADSAPAVVAASVSALVVFFLRVPADPLLQRQVSAAVRQPRGRRRVPTECYRLLGIAHCATSNSHCRCNRLSTDWDKAWSNFKKQGKKSLFSGFNPNKYVTWNPKRSEYPLSEEIDPIKRTERSNLVLWTSPKFTLVGAIILVTMLLLYTLLAPMK</sequence>
<dbReference type="Proteomes" id="UP000652761">
    <property type="component" value="Unassembled WGS sequence"/>
</dbReference>
<evidence type="ECO:0000313" key="4">
    <source>
        <dbReference type="Proteomes" id="UP000652761"/>
    </source>
</evidence>
<feature type="chain" id="PRO_5032762192" evidence="2">
    <location>
        <begin position="23"/>
        <end position="209"/>
    </location>
</feature>
<proteinExistence type="predicted"/>
<comment type="caution">
    <text evidence="3">The sequence shown here is derived from an EMBL/GenBank/DDBJ whole genome shotgun (WGS) entry which is preliminary data.</text>
</comment>
<organism evidence="3 4">
    <name type="scientific">Colocasia esculenta</name>
    <name type="common">Wild taro</name>
    <name type="synonym">Arum esculentum</name>
    <dbReference type="NCBI Taxonomy" id="4460"/>
    <lineage>
        <taxon>Eukaryota</taxon>
        <taxon>Viridiplantae</taxon>
        <taxon>Streptophyta</taxon>
        <taxon>Embryophyta</taxon>
        <taxon>Tracheophyta</taxon>
        <taxon>Spermatophyta</taxon>
        <taxon>Magnoliopsida</taxon>
        <taxon>Liliopsida</taxon>
        <taxon>Araceae</taxon>
        <taxon>Aroideae</taxon>
        <taxon>Colocasieae</taxon>
        <taxon>Colocasia</taxon>
    </lineage>
</organism>
<evidence type="ECO:0000256" key="2">
    <source>
        <dbReference type="SAM" id="SignalP"/>
    </source>
</evidence>